<gene>
    <name evidence="1" type="ORF">ABFO16_07115</name>
</gene>
<evidence type="ECO:0000313" key="1">
    <source>
        <dbReference type="EMBL" id="MEQ2566008.1"/>
    </source>
</evidence>
<dbReference type="Proteomes" id="UP001478133">
    <property type="component" value="Unassembled WGS sequence"/>
</dbReference>
<keyword evidence="2" id="KW-1185">Reference proteome</keyword>
<organism evidence="1 2">
    <name type="scientific">Ruminococcoides intestinihominis</name>
    <dbReference type="NCBI Taxonomy" id="3133161"/>
    <lineage>
        <taxon>Bacteria</taxon>
        <taxon>Bacillati</taxon>
        <taxon>Bacillota</taxon>
        <taxon>Clostridia</taxon>
        <taxon>Eubacteriales</taxon>
        <taxon>Oscillospiraceae</taxon>
        <taxon>Ruminococcoides</taxon>
    </lineage>
</organism>
<dbReference type="EMBL" id="JBBMFI010000026">
    <property type="protein sequence ID" value="MEQ2566008.1"/>
    <property type="molecule type" value="Genomic_DNA"/>
</dbReference>
<name>A0ABV1HWR8_9FIRM</name>
<protein>
    <submittedName>
        <fullName evidence="1">Uncharacterized protein</fullName>
    </submittedName>
</protein>
<evidence type="ECO:0000313" key="2">
    <source>
        <dbReference type="Proteomes" id="UP001478133"/>
    </source>
</evidence>
<reference evidence="1 2" key="1">
    <citation type="submission" date="2024-03" db="EMBL/GenBank/DDBJ databases">
        <title>Human intestinal bacterial collection.</title>
        <authorList>
            <person name="Pauvert C."/>
            <person name="Hitch T.C.A."/>
            <person name="Clavel T."/>
        </authorList>
    </citation>
    <scope>NUCLEOTIDE SEQUENCE [LARGE SCALE GENOMIC DNA]</scope>
    <source>
        <strain evidence="1 2">CLA-AP-H18</strain>
    </source>
</reference>
<comment type="caution">
    <text evidence="1">The sequence shown here is derived from an EMBL/GenBank/DDBJ whole genome shotgun (WGS) entry which is preliminary data.</text>
</comment>
<proteinExistence type="predicted"/>
<accession>A0ABV1HWR8</accession>
<sequence length="94" mass="10284">MILLISTLFFFVTSKKYFYDIVPSVTTTFLPSRSEILFIPLTFLAKRPKFNCDVDSAKHFKSNPLLTAVISGNSAYTATSISFAAKASFTAGSA</sequence>